<gene>
    <name evidence="1" type="ORF">GCM10011389_29760</name>
</gene>
<keyword evidence="2" id="KW-1185">Reference proteome</keyword>
<sequence length="64" mass="7479">MTARTITMEDTIANMDNLLFLIIYPFLVSSKSREGDLCIKWNYFVEGYYEIRISKGRGKNRSAH</sequence>
<comment type="caution">
    <text evidence="1">The sequence shown here is derived from an EMBL/GenBank/DDBJ whole genome shotgun (WGS) entry which is preliminary data.</text>
</comment>
<dbReference type="EMBL" id="BMIN01000014">
    <property type="protein sequence ID" value="GGD20165.1"/>
    <property type="molecule type" value="Genomic_DNA"/>
</dbReference>
<reference evidence="2" key="1">
    <citation type="journal article" date="2019" name="Int. J. Syst. Evol. Microbiol.">
        <title>The Global Catalogue of Microorganisms (GCM) 10K type strain sequencing project: providing services to taxonomists for standard genome sequencing and annotation.</title>
        <authorList>
            <consortium name="The Broad Institute Genomics Platform"/>
            <consortium name="The Broad Institute Genome Sequencing Center for Infectious Disease"/>
            <person name="Wu L."/>
            <person name="Ma J."/>
        </authorList>
    </citation>
    <scope>NUCLEOTIDE SEQUENCE [LARGE SCALE GENOMIC DNA]</scope>
    <source>
        <strain evidence="2">CGMCC 1.15353</strain>
    </source>
</reference>
<name>A0ABQ1QAC0_9BACI</name>
<organism evidence="1 2">
    <name type="scientific">Pontibacillus salipaludis</name>
    <dbReference type="NCBI Taxonomy" id="1697394"/>
    <lineage>
        <taxon>Bacteria</taxon>
        <taxon>Bacillati</taxon>
        <taxon>Bacillota</taxon>
        <taxon>Bacilli</taxon>
        <taxon>Bacillales</taxon>
        <taxon>Bacillaceae</taxon>
        <taxon>Pontibacillus</taxon>
    </lineage>
</organism>
<proteinExistence type="predicted"/>
<accession>A0ABQ1QAC0</accession>
<evidence type="ECO:0000313" key="2">
    <source>
        <dbReference type="Proteomes" id="UP000642571"/>
    </source>
</evidence>
<evidence type="ECO:0000313" key="1">
    <source>
        <dbReference type="EMBL" id="GGD20165.1"/>
    </source>
</evidence>
<dbReference type="Proteomes" id="UP000642571">
    <property type="component" value="Unassembled WGS sequence"/>
</dbReference>
<protein>
    <submittedName>
        <fullName evidence="1">Uncharacterized protein</fullName>
    </submittedName>
</protein>